<feature type="domain" description="Response regulatory" evidence="3">
    <location>
        <begin position="4"/>
        <end position="113"/>
    </location>
</feature>
<dbReference type="SUPFAM" id="SSF52172">
    <property type="entry name" value="CheY-like"/>
    <property type="match status" value="1"/>
</dbReference>
<protein>
    <submittedName>
        <fullName evidence="4">DNA-binding response regulator</fullName>
    </submittedName>
</protein>
<dbReference type="InterPro" id="IPR001789">
    <property type="entry name" value="Sig_transdc_resp-reg_receiver"/>
</dbReference>
<reference evidence="4 5" key="1">
    <citation type="submission" date="2022-01" db="EMBL/GenBank/DDBJ databases">
        <authorList>
            <person name="Riesco R."/>
            <person name="Trujillo M.E."/>
        </authorList>
    </citation>
    <scope>NUCLEOTIDE SEQUENCE [LARGE SCALE GENOMIC DNA]</scope>
    <source>
        <strain evidence="4 5">NIE79</strain>
    </source>
</reference>
<dbReference type="Gene3D" id="3.40.50.2300">
    <property type="match status" value="1"/>
</dbReference>
<accession>A0ABS9N856</accession>
<dbReference type="InterPro" id="IPR011006">
    <property type="entry name" value="CheY-like_superfamily"/>
</dbReference>
<evidence type="ECO:0000313" key="5">
    <source>
        <dbReference type="Proteomes" id="UP001201629"/>
    </source>
</evidence>
<keyword evidence="5" id="KW-1185">Reference proteome</keyword>
<proteinExistence type="predicted"/>
<dbReference type="InterPro" id="IPR039420">
    <property type="entry name" value="WalR-like"/>
</dbReference>
<dbReference type="Proteomes" id="UP001201629">
    <property type="component" value="Unassembled WGS sequence"/>
</dbReference>
<dbReference type="PROSITE" id="PS50110">
    <property type="entry name" value="RESPONSE_REGULATORY"/>
    <property type="match status" value="1"/>
</dbReference>
<keyword evidence="1 4" id="KW-0238">DNA-binding</keyword>
<evidence type="ECO:0000259" key="3">
    <source>
        <dbReference type="PROSITE" id="PS50110"/>
    </source>
</evidence>
<comment type="caution">
    <text evidence="2">Lacks conserved residue(s) required for the propagation of feature annotation.</text>
</comment>
<evidence type="ECO:0000313" key="4">
    <source>
        <dbReference type="EMBL" id="MCG5446147.1"/>
    </source>
</evidence>
<name>A0ABS9N856_9ACTN</name>
<dbReference type="RefSeq" id="WP_238681077.1">
    <property type="nucleotide sequence ID" value="NZ_JAKKFD010000044.1"/>
</dbReference>
<dbReference type="EMBL" id="JAKKFD010000044">
    <property type="protein sequence ID" value="MCG5446147.1"/>
    <property type="molecule type" value="Genomic_DNA"/>
</dbReference>
<dbReference type="PANTHER" id="PTHR43214:SF42">
    <property type="entry name" value="TRANSCRIPTIONAL REGULATORY PROTEIN DESR"/>
    <property type="match status" value="1"/>
</dbReference>
<dbReference type="GO" id="GO:0003677">
    <property type="term" value="F:DNA binding"/>
    <property type="evidence" value="ECO:0007669"/>
    <property type="project" value="UniProtKB-KW"/>
</dbReference>
<sequence length="197" mass="21505">MTVHVAVLDPLPMYQQGVTATLSAIGHIVETPEDPLAWVRRSPGAVLLLTLVAHGDWELLFRLRDETSPHAVIAVVEDDIVVLGVRAVRAGARSVIPRCVTNETLRRTIEATLDGQAVLPAGVAAALASGEEHSLPPAERLEWLRQLAEGATVAQLAQRAGYSERAMFRLLQALYQEIGVRTRLEAIMQARDRGWLP</sequence>
<dbReference type="PANTHER" id="PTHR43214">
    <property type="entry name" value="TWO-COMPONENT RESPONSE REGULATOR"/>
    <property type="match status" value="1"/>
</dbReference>
<evidence type="ECO:0000256" key="1">
    <source>
        <dbReference type="ARBA" id="ARBA00023125"/>
    </source>
</evidence>
<evidence type="ECO:0000256" key="2">
    <source>
        <dbReference type="PROSITE-ProRule" id="PRU00169"/>
    </source>
</evidence>
<comment type="caution">
    <text evidence="4">The sequence shown here is derived from an EMBL/GenBank/DDBJ whole genome shotgun (WGS) entry which is preliminary data.</text>
</comment>
<organism evidence="4 5">
    <name type="scientific">Micromonospora trifolii</name>
    <dbReference type="NCBI Taxonomy" id="2911208"/>
    <lineage>
        <taxon>Bacteria</taxon>
        <taxon>Bacillati</taxon>
        <taxon>Actinomycetota</taxon>
        <taxon>Actinomycetes</taxon>
        <taxon>Micromonosporales</taxon>
        <taxon>Micromonosporaceae</taxon>
        <taxon>Micromonospora</taxon>
    </lineage>
</organism>
<gene>
    <name evidence="4" type="ORF">NIE79_004712</name>
</gene>